<comment type="caution">
    <text evidence="1">The sequence shown here is derived from an EMBL/GenBank/DDBJ whole genome shotgun (WGS) entry which is preliminary data.</text>
</comment>
<reference evidence="2" key="1">
    <citation type="submission" date="2015-12" db="EMBL/GenBank/DDBJ databases">
        <authorList>
            <person name="Zhang G."/>
            <person name="Stingl U."/>
        </authorList>
    </citation>
    <scope>NUCLEOTIDE SEQUENCE [LARGE SCALE GENOMIC DNA]</scope>
    <source>
        <strain evidence="2">ZGT108</strain>
    </source>
</reference>
<dbReference type="EMBL" id="LQBP01000008">
    <property type="protein sequence ID" value="KUJ77633.1"/>
    <property type="molecule type" value="Genomic_DNA"/>
</dbReference>
<dbReference type="AlphaFoldDB" id="A0A0X3TPJ6"/>
<name>A0A0X3TPJ6_9RHOB</name>
<gene>
    <name evidence="1" type="ORF">AVO44_14950</name>
</gene>
<dbReference type="RefSeq" id="WP_068338387.1">
    <property type="nucleotide sequence ID" value="NZ_LQBP01000008.1"/>
</dbReference>
<proteinExistence type="predicted"/>
<keyword evidence="2" id="KW-1185">Reference proteome</keyword>
<evidence type="ECO:0000313" key="1">
    <source>
        <dbReference type="EMBL" id="KUJ77633.1"/>
    </source>
</evidence>
<organism evidence="1 2">
    <name type="scientific">Ruegeria profundi</name>
    <dbReference type="NCBI Taxonomy" id="1685378"/>
    <lineage>
        <taxon>Bacteria</taxon>
        <taxon>Pseudomonadati</taxon>
        <taxon>Pseudomonadota</taxon>
        <taxon>Alphaproteobacteria</taxon>
        <taxon>Rhodobacterales</taxon>
        <taxon>Roseobacteraceae</taxon>
        <taxon>Ruegeria</taxon>
    </lineage>
</organism>
<protein>
    <submittedName>
        <fullName evidence="1">Uncharacterized protein</fullName>
    </submittedName>
</protein>
<sequence>METKNCVRIDADSVKAEEQCTCGTANTTANFDLDTIALKVFQLNQAVMQIRVSNTDADFGKKTWQKVIYARFGA</sequence>
<dbReference type="Proteomes" id="UP000053690">
    <property type="component" value="Unassembled WGS sequence"/>
</dbReference>
<accession>A0A0X3TPJ6</accession>
<evidence type="ECO:0000313" key="2">
    <source>
        <dbReference type="Proteomes" id="UP000053690"/>
    </source>
</evidence>